<keyword evidence="7" id="KW-0175">Coiled coil</keyword>
<protein>
    <submittedName>
        <fullName evidence="9">Trypsin-1</fullName>
    </submittedName>
</protein>
<dbReference type="GO" id="GO:0006508">
    <property type="term" value="P:proteolysis"/>
    <property type="evidence" value="ECO:0007669"/>
    <property type="project" value="UniProtKB-KW"/>
</dbReference>
<dbReference type="PANTHER" id="PTHR24276">
    <property type="entry name" value="POLYSERASE-RELATED"/>
    <property type="match status" value="1"/>
</dbReference>
<dbReference type="InterPro" id="IPR050430">
    <property type="entry name" value="Peptidase_S1"/>
</dbReference>
<evidence type="ECO:0000313" key="10">
    <source>
        <dbReference type="Proteomes" id="UP000053268"/>
    </source>
</evidence>
<dbReference type="PANTHER" id="PTHR24276:SF91">
    <property type="entry name" value="AT26814P-RELATED"/>
    <property type="match status" value="1"/>
</dbReference>
<dbReference type="PRINTS" id="PR00722">
    <property type="entry name" value="CHYMOTRYPSIN"/>
</dbReference>
<dbReference type="STRING" id="66420.A0A194Q5Y3"/>
<name>A0A194Q5Y3_PAPXU</name>
<sequence length="539" mass="60833">MNIPLYYLGWYFKFSLIVLLINKVVSFKVIEIDGEVFHDKPILRNKEIDQVNVDNKKDVDSGEEIKALLEARYKFTNDETSTRYRITRDERHSTESHDEKQLALVFRSYAARRIVGGMETSISMYPYNVAISRNGNHWCGGSVIDEQWIFTAGHCLESAHDGDQKKLINYIVRAGSSFHNRGGYQARINKAFFPSNYVPGNADFDFSLARLDRPMPIGRNIAVLNLPSRDYQIKTDDILIVTGWGSTDQSGYGNIPDRLRFVPVPVMAADECQHAYRFYITPRMVCAGYATGGKDACNHDSGGPAVRDGILLGIVSFGGKKCGDPQSPGVYSRVSEITSWHDSGGPAVRDGILLGIVSFGGKKCGDPQSPGVYSRVSEITSWEESTITANEASNVPELVPKILKARQREKELQKFKAQVEDKKNKIKNWLRETLSSPTFLELAKRKLKEAGFNLRRRYRRNYNDDVTDDSVLDDSLMDDINLTNQINERILGDGEDNEAEALLRMMALQEIMDENKDEDVGYRNSSRKTSMRDLIAFIT</sequence>
<dbReference type="PROSITE" id="PS50240">
    <property type="entry name" value="TRYPSIN_DOM"/>
    <property type="match status" value="1"/>
</dbReference>
<dbReference type="EMBL" id="KQ459460">
    <property type="protein sequence ID" value="KPJ00774.1"/>
    <property type="molecule type" value="Genomic_DNA"/>
</dbReference>
<dbReference type="InterPro" id="IPR043504">
    <property type="entry name" value="Peptidase_S1_PA_chymotrypsin"/>
</dbReference>
<evidence type="ECO:0000259" key="8">
    <source>
        <dbReference type="PROSITE" id="PS50240"/>
    </source>
</evidence>
<reference evidence="9 10" key="1">
    <citation type="journal article" date="2015" name="Nat. Commun.">
        <title>Outbred genome sequencing and CRISPR/Cas9 gene editing in butterflies.</title>
        <authorList>
            <person name="Li X."/>
            <person name="Fan D."/>
            <person name="Zhang W."/>
            <person name="Liu G."/>
            <person name="Zhang L."/>
            <person name="Zhao L."/>
            <person name="Fang X."/>
            <person name="Chen L."/>
            <person name="Dong Y."/>
            <person name="Chen Y."/>
            <person name="Ding Y."/>
            <person name="Zhao R."/>
            <person name="Feng M."/>
            <person name="Zhu Y."/>
            <person name="Feng Y."/>
            <person name="Jiang X."/>
            <person name="Zhu D."/>
            <person name="Xiang H."/>
            <person name="Feng X."/>
            <person name="Li S."/>
            <person name="Wang J."/>
            <person name="Zhang G."/>
            <person name="Kronforst M.R."/>
            <person name="Wang W."/>
        </authorList>
    </citation>
    <scope>NUCLEOTIDE SEQUENCE [LARGE SCALE GENOMIC DNA]</scope>
    <source>
        <strain evidence="9">Ya'a_city_454_Px</strain>
        <tissue evidence="9">Whole body</tissue>
    </source>
</reference>
<dbReference type="Proteomes" id="UP000053268">
    <property type="component" value="Unassembled WGS sequence"/>
</dbReference>
<keyword evidence="3" id="KW-0645">Protease</keyword>
<evidence type="ECO:0000256" key="7">
    <source>
        <dbReference type="SAM" id="Coils"/>
    </source>
</evidence>
<dbReference type="FunFam" id="2.40.10.10:FF:000036">
    <property type="entry name" value="Trypsin beta"/>
    <property type="match status" value="1"/>
</dbReference>
<proteinExistence type="inferred from homology"/>
<evidence type="ECO:0000256" key="1">
    <source>
        <dbReference type="ARBA" id="ARBA00004239"/>
    </source>
</evidence>
<organism evidence="9 10">
    <name type="scientific">Papilio xuthus</name>
    <name type="common">Asian swallowtail butterfly</name>
    <dbReference type="NCBI Taxonomy" id="66420"/>
    <lineage>
        <taxon>Eukaryota</taxon>
        <taxon>Metazoa</taxon>
        <taxon>Ecdysozoa</taxon>
        <taxon>Arthropoda</taxon>
        <taxon>Hexapoda</taxon>
        <taxon>Insecta</taxon>
        <taxon>Pterygota</taxon>
        <taxon>Neoptera</taxon>
        <taxon>Endopterygota</taxon>
        <taxon>Lepidoptera</taxon>
        <taxon>Glossata</taxon>
        <taxon>Ditrysia</taxon>
        <taxon>Papilionoidea</taxon>
        <taxon>Papilionidae</taxon>
        <taxon>Papilioninae</taxon>
        <taxon>Papilio</taxon>
    </lineage>
</organism>
<feature type="domain" description="Peptidase S1" evidence="8">
    <location>
        <begin position="114"/>
        <end position="340"/>
    </location>
</feature>
<keyword evidence="6" id="KW-1015">Disulfide bond</keyword>
<dbReference type="InterPro" id="IPR009003">
    <property type="entry name" value="Peptidase_S1_PA"/>
</dbReference>
<keyword evidence="4" id="KW-0378">Hydrolase</keyword>
<comment type="subcellular location">
    <subcellularLocation>
        <location evidence="1">Secreted</location>
        <location evidence="1">Extracellular space</location>
    </subcellularLocation>
</comment>
<gene>
    <name evidence="9" type="ORF">RR46_07613</name>
</gene>
<dbReference type="SUPFAM" id="SSF50494">
    <property type="entry name" value="Trypsin-like serine proteases"/>
    <property type="match status" value="2"/>
</dbReference>
<keyword evidence="5" id="KW-0720">Serine protease</keyword>
<dbReference type="SMART" id="SM00020">
    <property type="entry name" value="Tryp_SPc"/>
    <property type="match status" value="1"/>
</dbReference>
<dbReference type="InterPro" id="IPR001254">
    <property type="entry name" value="Trypsin_dom"/>
</dbReference>
<evidence type="ECO:0000256" key="4">
    <source>
        <dbReference type="ARBA" id="ARBA00022801"/>
    </source>
</evidence>
<evidence type="ECO:0000256" key="5">
    <source>
        <dbReference type="ARBA" id="ARBA00022825"/>
    </source>
</evidence>
<dbReference type="AlphaFoldDB" id="A0A194Q5Y3"/>
<keyword evidence="10" id="KW-1185">Reference proteome</keyword>
<dbReference type="CDD" id="cd00190">
    <property type="entry name" value="Tryp_SPc"/>
    <property type="match status" value="1"/>
</dbReference>
<dbReference type="GO" id="GO:0004252">
    <property type="term" value="F:serine-type endopeptidase activity"/>
    <property type="evidence" value="ECO:0007669"/>
    <property type="project" value="InterPro"/>
</dbReference>
<feature type="coiled-coil region" evidence="7">
    <location>
        <begin position="405"/>
        <end position="432"/>
    </location>
</feature>
<evidence type="ECO:0000256" key="3">
    <source>
        <dbReference type="ARBA" id="ARBA00022670"/>
    </source>
</evidence>
<evidence type="ECO:0000256" key="2">
    <source>
        <dbReference type="ARBA" id="ARBA00007664"/>
    </source>
</evidence>
<dbReference type="InterPro" id="IPR001314">
    <property type="entry name" value="Peptidase_S1A"/>
</dbReference>
<dbReference type="Pfam" id="PF00089">
    <property type="entry name" value="Trypsin"/>
    <property type="match status" value="2"/>
</dbReference>
<accession>A0A194Q5Y3</accession>
<evidence type="ECO:0000313" key="9">
    <source>
        <dbReference type="EMBL" id="KPJ00774.1"/>
    </source>
</evidence>
<comment type="similarity">
    <text evidence="2">Belongs to the peptidase S1 family.</text>
</comment>
<dbReference type="Gene3D" id="2.40.10.10">
    <property type="entry name" value="Trypsin-like serine proteases"/>
    <property type="match status" value="2"/>
</dbReference>
<dbReference type="GO" id="GO:0005576">
    <property type="term" value="C:extracellular region"/>
    <property type="evidence" value="ECO:0007669"/>
    <property type="project" value="UniProtKB-SubCell"/>
</dbReference>
<evidence type="ECO:0000256" key="6">
    <source>
        <dbReference type="ARBA" id="ARBA00023157"/>
    </source>
</evidence>